<comment type="similarity">
    <text evidence="3 4">Belongs to the RlpA family.</text>
</comment>
<keyword evidence="3" id="KW-0564">Palmitate</keyword>
<evidence type="ECO:0000256" key="3">
    <source>
        <dbReference type="HAMAP-Rule" id="MF_02071"/>
    </source>
</evidence>
<evidence type="ECO:0000313" key="8">
    <source>
        <dbReference type="Proteomes" id="UP000585721"/>
    </source>
</evidence>
<dbReference type="HAMAP" id="MF_02071">
    <property type="entry name" value="RlpA"/>
    <property type="match status" value="1"/>
</dbReference>
<dbReference type="PANTHER" id="PTHR34183:SF1">
    <property type="entry name" value="ENDOLYTIC PEPTIDOGLYCAN TRANSGLYCOSYLASE RLPA"/>
    <property type="match status" value="1"/>
</dbReference>
<dbReference type="Gene3D" id="2.40.40.10">
    <property type="entry name" value="RlpA-like domain"/>
    <property type="match status" value="1"/>
</dbReference>
<organism evidence="7 8">
    <name type="scientific">Tolumonas osonensis</name>
    <dbReference type="NCBI Taxonomy" id="675874"/>
    <lineage>
        <taxon>Bacteria</taxon>
        <taxon>Pseudomonadati</taxon>
        <taxon>Pseudomonadota</taxon>
        <taxon>Gammaproteobacteria</taxon>
        <taxon>Aeromonadales</taxon>
        <taxon>Aeromonadaceae</taxon>
        <taxon>Tolumonas</taxon>
    </lineage>
</organism>
<dbReference type="PANTHER" id="PTHR34183">
    <property type="entry name" value="ENDOLYTIC PEPTIDOGLYCAN TRANSGLYCOSYLASE RLPA"/>
    <property type="match status" value="1"/>
</dbReference>
<comment type="function">
    <text evidence="3">Lytic transglycosylase with a strong preference for naked glycan strands that lack stem peptides.</text>
</comment>
<name>A0A841GNI1_9GAMM</name>
<accession>A0A841GNI1</accession>
<dbReference type="GO" id="GO:0008932">
    <property type="term" value="F:lytic endotransglycosylase activity"/>
    <property type="evidence" value="ECO:0007669"/>
    <property type="project" value="UniProtKB-UniRule"/>
</dbReference>
<dbReference type="EC" id="4.2.2.-" evidence="3"/>
<feature type="chain" id="PRO_5033185820" description="Endolytic peptidoglycan transglycosylase RlpA" evidence="5">
    <location>
        <begin position="25"/>
        <end position="220"/>
    </location>
</feature>
<dbReference type="Pfam" id="PF03330">
    <property type="entry name" value="DPBB_1"/>
    <property type="match status" value="1"/>
</dbReference>
<dbReference type="GO" id="GO:0005886">
    <property type="term" value="C:plasma membrane"/>
    <property type="evidence" value="ECO:0007669"/>
    <property type="project" value="UniProtKB-SubCell"/>
</dbReference>
<sequence>MRFSVTFSAFCRYGCLLLLTLLFAACTAREEVSYRIRPTKTRVQTADSGNYSGFQFKEYAGPIVTDAQYARMSPRQRRQLGLLSPIYEPPSHKGNNGYEIDGKYYPIWKDIKEYTAEGLASWYGPGFHGRLTANGEVYDQYAISAAHQSLPLPSFIHVTNLENGRTLVVRVNDRGPFVGDRLLDLSYGAAARLGIVADGVVRVKIELINTSSPLLLSSRN</sequence>
<evidence type="ECO:0000259" key="6">
    <source>
        <dbReference type="Pfam" id="PF03330"/>
    </source>
</evidence>
<dbReference type="Proteomes" id="UP000585721">
    <property type="component" value="Unassembled WGS sequence"/>
</dbReference>
<keyword evidence="3" id="KW-1003">Cell membrane</keyword>
<dbReference type="PROSITE" id="PS51257">
    <property type="entry name" value="PROKAR_LIPOPROTEIN"/>
    <property type="match status" value="1"/>
</dbReference>
<protein>
    <recommendedName>
        <fullName evidence="3">Endolytic peptidoglycan transglycosylase RlpA</fullName>
        <ecNumber evidence="3">4.2.2.-</ecNumber>
    </recommendedName>
</protein>
<dbReference type="CDD" id="cd22268">
    <property type="entry name" value="DPBB_RlpA-like"/>
    <property type="match status" value="1"/>
</dbReference>
<keyword evidence="8" id="KW-1185">Reference proteome</keyword>
<dbReference type="EMBL" id="JACHGR010000009">
    <property type="protein sequence ID" value="MBB6056671.1"/>
    <property type="molecule type" value="Genomic_DNA"/>
</dbReference>
<feature type="domain" description="RlpA-like protein double-psi beta-barrel" evidence="6">
    <location>
        <begin position="115"/>
        <end position="205"/>
    </location>
</feature>
<evidence type="ECO:0000256" key="4">
    <source>
        <dbReference type="RuleBase" id="RU003495"/>
    </source>
</evidence>
<comment type="caution">
    <text evidence="7">The sequence shown here is derived from an EMBL/GenBank/DDBJ whole genome shotgun (WGS) entry which is preliminary data.</text>
</comment>
<keyword evidence="5" id="KW-0732">Signal</keyword>
<dbReference type="InterPro" id="IPR012997">
    <property type="entry name" value="RplA"/>
</dbReference>
<dbReference type="AlphaFoldDB" id="A0A841GNI1"/>
<evidence type="ECO:0000313" key="7">
    <source>
        <dbReference type="EMBL" id="MBB6056671.1"/>
    </source>
</evidence>
<dbReference type="SUPFAM" id="SSF50685">
    <property type="entry name" value="Barwin-like endoglucanases"/>
    <property type="match status" value="1"/>
</dbReference>
<keyword evidence="3 7" id="KW-0449">Lipoprotein</keyword>
<evidence type="ECO:0000256" key="1">
    <source>
        <dbReference type="ARBA" id="ARBA00023239"/>
    </source>
</evidence>
<dbReference type="GO" id="GO:0071555">
    <property type="term" value="P:cell wall organization"/>
    <property type="evidence" value="ECO:0007669"/>
    <property type="project" value="UniProtKB-KW"/>
</dbReference>
<evidence type="ECO:0000256" key="5">
    <source>
        <dbReference type="SAM" id="SignalP"/>
    </source>
</evidence>
<feature type="signal peptide" evidence="5">
    <location>
        <begin position="1"/>
        <end position="24"/>
    </location>
</feature>
<gene>
    <name evidence="3" type="primary">rlpA</name>
    <name evidence="7" type="ORF">HNR75_002610</name>
</gene>
<dbReference type="NCBIfam" id="TIGR00413">
    <property type="entry name" value="rlpA"/>
    <property type="match status" value="1"/>
</dbReference>
<reference evidence="7 8" key="1">
    <citation type="submission" date="2020-08" db="EMBL/GenBank/DDBJ databases">
        <title>Genomic Encyclopedia of Type Strains, Phase IV (KMG-IV): sequencing the most valuable type-strain genomes for metagenomic binning, comparative biology and taxonomic classification.</title>
        <authorList>
            <person name="Goeker M."/>
        </authorList>
    </citation>
    <scope>NUCLEOTIDE SEQUENCE [LARGE SCALE GENOMIC DNA]</scope>
    <source>
        <strain evidence="7 8">DSM 22975</strain>
    </source>
</reference>
<keyword evidence="2 3" id="KW-0961">Cell wall biogenesis/degradation</keyword>
<comment type="subcellular location">
    <subcellularLocation>
        <location evidence="3">Cell membrane</location>
        <topology evidence="3">Lipid-anchor</topology>
    </subcellularLocation>
</comment>
<keyword evidence="3" id="KW-0472">Membrane</keyword>
<keyword evidence="1 3" id="KW-0456">Lyase</keyword>
<dbReference type="GO" id="GO:0009279">
    <property type="term" value="C:cell outer membrane"/>
    <property type="evidence" value="ECO:0007669"/>
    <property type="project" value="TreeGrafter"/>
</dbReference>
<proteinExistence type="inferred from homology"/>
<dbReference type="InterPro" id="IPR034718">
    <property type="entry name" value="RlpA"/>
</dbReference>
<dbReference type="GO" id="GO:0000270">
    <property type="term" value="P:peptidoglycan metabolic process"/>
    <property type="evidence" value="ECO:0007669"/>
    <property type="project" value="UniProtKB-UniRule"/>
</dbReference>
<evidence type="ECO:0000256" key="2">
    <source>
        <dbReference type="ARBA" id="ARBA00023316"/>
    </source>
</evidence>
<dbReference type="InterPro" id="IPR009009">
    <property type="entry name" value="RlpA-like_DPBB"/>
</dbReference>
<dbReference type="InterPro" id="IPR036908">
    <property type="entry name" value="RlpA-like_sf"/>
</dbReference>
<dbReference type="RefSeq" id="WP_223157907.1">
    <property type="nucleotide sequence ID" value="NZ_JACHGR010000009.1"/>
</dbReference>